<dbReference type="InterPro" id="IPR014993">
    <property type="entry name" value="DUF1841"/>
</dbReference>
<sequence length="144" mass="16388">MFNPSREEVRRFFTETWRKQRAGEILTPLEAIAADWIVEHPEYHAELSDEAVASAAEYAPEAGRTNPFLHLSMHLAISEQLSIDQPPGIRAAHERLVARLGSTHEAQHAIMECLGEMIWEAQRSNMPPDTDAYLARIERRASRD</sequence>
<organism evidence="1 2">
    <name type="scientific">Trinickia symbiotica</name>
    <dbReference type="NCBI Taxonomy" id="863227"/>
    <lineage>
        <taxon>Bacteria</taxon>
        <taxon>Pseudomonadati</taxon>
        <taxon>Pseudomonadota</taxon>
        <taxon>Betaproteobacteria</taxon>
        <taxon>Burkholderiales</taxon>
        <taxon>Burkholderiaceae</taxon>
        <taxon>Trinickia</taxon>
    </lineage>
</organism>
<dbReference type="Proteomes" id="UP000235777">
    <property type="component" value="Unassembled WGS sequence"/>
</dbReference>
<dbReference type="STRING" id="863227.GCA_000373005_04388"/>
<name>A0A2N7X2Q9_9BURK</name>
<gene>
    <name evidence="1" type="ORF">C0Z20_14325</name>
</gene>
<dbReference type="AlphaFoldDB" id="A0A2N7X2Q9"/>
<keyword evidence="2" id="KW-1185">Reference proteome</keyword>
<reference evidence="1 2" key="1">
    <citation type="submission" date="2018-01" db="EMBL/GenBank/DDBJ databases">
        <title>Whole genome analyses suggest that Burkholderia sensu lato contains two further novel genera in the rhizoxinica-symbiotica group Mycetohabitans gen. nov., and Trinickia gen. nov.: implications for the evolution of diazotrophy and nodulation in the Burkholderiaceae.</title>
        <authorList>
            <person name="Estrada-de los Santos P."/>
            <person name="Palmer M."/>
            <person name="Chavez-Ramirez B."/>
            <person name="Beukes C."/>
            <person name="Steenkamp E.T."/>
            <person name="Hirsch A.M."/>
            <person name="Manyaka P."/>
            <person name="Maluk M."/>
            <person name="Lafos M."/>
            <person name="Crook M."/>
            <person name="Gross E."/>
            <person name="Simon M.F."/>
            <person name="Bueno dos Reis Junior F."/>
            <person name="Poole P.S."/>
            <person name="Venter S.N."/>
            <person name="James E.K."/>
        </authorList>
    </citation>
    <scope>NUCLEOTIDE SEQUENCE [LARGE SCALE GENOMIC DNA]</scope>
    <source>
        <strain evidence="1 2">JPY 581</strain>
    </source>
</reference>
<dbReference type="EMBL" id="PNYC01000008">
    <property type="protein sequence ID" value="PMS36033.1"/>
    <property type="molecule type" value="Genomic_DNA"/>
</dbReference>
<evidence type="ECO:0000313" key="1">
    <source>
        <dbReference type="EMBL" id="PMS36033.1"/>
    </source>
</evidence>
<dbReference type="Pfam" id="PF08897">
    <property type="entry name" value="DUF1841"/>
    <property type="match status" value="1"/>
</dbReference>
<proteinExistence type="predicted"/>
<evidence type="ECO:0000313" key="2">
    <source>
        <dbReference type="Proteomes" id="UP000235777"/>
    </source>
</evidence>
<accession>A0A2N7X2Q9</accession>
<dbReference type="OrthoDB" id="9789432at2"/>
<protein>
    <submittedName>
        <fullName evidence="1">DUF1841 domain-containing protein</fullName>
    </submittedName>
</protein>
<comment type="caution">
    <text evidence="1">The sequence shown here is derived from an EMBL/GenBank/DDBJ whole genome shotgun (WGS) entry which is preliminary data.</text>
</comment>
<dbReference type="RefSeq" id="WP_018442994.1">
    <property type="nucleotide sequence ID" value="NZ_KB890198.1"/>
</dbReference>